<dbReference type="Pfam" id="PF00067">
    <property type="entry name" value="p450"/>
    <property type="match status" value="1"/>
</dbReference>
<sequence length="765" mass="85156">MATLGVLMSFLWASILLGSLYVILQALYNVYLHPLSSFPGPRLWSSTRFPYLFSLWSGNLAKDVRKLHLEYGDIVRIAPDELSFARPDAWHDVYSNRGGQSALPKSSLWHSAPPGRPSSILNALDPKIHTRFRKAMESGFTEKAVRTQESIIQSYVESLISRLNKIVSAGKGEAVVDIVSWFGFTTFDLIGDLGFGESFGCLERNNFHPWVAMIFSHLRTLTLRSSLRYYPGINWLLSLAIPKSMIQKQKEHWQLTVDKISRRLNLEKTRPDLISHIKLDEFGLQGLTIPELQATSSVIIVAGSETTVSVLSGTTNYLVKNCDKLALLKNELRENFPNGNPISLTALKELPYLNAVIREGFRLCNPTPVGQPRITPPNGATISGKFVPANIYVNVHPLTMSLSSDFFHDPNKFLPERWLLSSTQDEKSPFYHDKRDSVQIFGVGPRSCIGKPLAWAELRLILARLVLSFDIEEVNSSFIPASTKSIMKFTQLLSFASLTFYFILVKGQNTLWLCGDSTMAPEGGKNGTEGWGQYLHYSFDPKLIGVKNSAVAGRSARTFTREGKFQRVIDQVRPGDWVLMQFGHNDDGIPANDLTKLRVDCPGKGNETCPVTYNNQTEIVQTYVTYLQNATRIFLSLGARVIISPPTPVNPYEFGNFSWSPTKYSDYALYTVQTLGGPANGVYFIDHANYDIQALKLIGQEETITGYPNDHTHLAPWLADTFAKAWVLGLKCGTAGLQSAVVNATSRVEGPVLGTCLIVDDDVPI</sequence>
<evidence type="ECO:0000256" key="5">
    <source>
        <dbReference type="SAM" id="Phobius"/>
    </source>
</evidence>
<dbReference type="InterPro" id="IPR001087">
    <property type="entry name" value="GDSL"/>
</dbReference>
<comment type="caution">
    <text evidence="6">The sequence shown here is derived from an EMBL/GenBank/DDBJ whole genome shotgun (WGS) entry which is preliminary data.</text>
</comment>
<evidence type="ECO:0000256" key="3">
    <source>
        <dbReference type="ARBA" id="ARBA00023004"/>
    </source>
</evidence>
<keyword evidence="5" id="KW-1133">Transmembrane helix</keyword>
<dbReference type="OrthoDB" id="1470350at2759"/>
<dbReference type="SUPFAM" id="SSF48264">
    <property type="entry name" value="Cytochrome P450"/>
    <property type="match status" value="1"/>
</dbReference>
<dbReference type="PRINTS" id="PR00385">
    <property type="entry name" value="P450"/>
</dbReference>
<dbReference type="GO" id="GO:0016705">
    <property type="term" value="F:oxidoreductase activity, acting on paired donors, with incorporation or reduction of molecular oxygen"/>
    <property type="evidence" value="ECO:0007669"/>
    <property type="project" value="InterPro"/>
</dbReference>
<dbReference type="PRINTS" id="PR00463">
    <property type="entry name" value="EP450I"/>
</dbReference>
<accession>A0A9N9PGK7</accession>
<dbReference type="InterPro" id="IPR036514">
    <property type="entry name" value="SGNH_hydro_sf"/>
</dbReference>
<keyword evidence="3 4" id="KW-0408">Iron</keyword>
<dbReference type="GO" id="GO:0020037">
    <property type="term" value="F:heme binding"/>
    <property type="evidence" value="ECO:0007669"/>
    <property type="project" value="InterPro"/>
</dbReference>
<dbReference type="Proteomes" id="UP000696280">
    <property type="component" value="Unassembled WGS sequence"/>
</dbReference>
<reference evidence="6" key="1">
    <citation type="submission" date="2021-07" db="EMBL/GenBank/DDBJ databases">
        <authorList>
            <person name="Durling M."/>
        </authorList>
    </citation>
    <scope>NUCLEOTIDE SEQUENCE</scope>
</reference>
<proteinExistence type="predicted"/>
<dbReference type="GO" id="GO:0016788">
    <property type="term" value="F:hydrolase activity, acting on ester bonds"/>
    <property type="evidence" value="ECO:0007669"/>
    <property type="project" value="InterPro"/>
</dbReference>
<comment type="cofactor">
    <cofactor evidence="1 4">
        <name>heme</name>
        <dbReference type="ChEBI" id="CHEBI:30413"/>
    </cofactor>
</comment>
<dbReference type="AlphaFoldDB" id="A0A9N9PGK7"/>
<protein>
    <submittedName>
        <fullName evidence="6">Uncharacterized protein</fullName>
    </submittedName>
</protein>
<keyword evidence="2 4" id="KW-0479">Metal-binding</keyword>
<dbReference type="Gene3D" id="1.10.630.10">
    <property type="entry name" value="Cytochrome P450"/>
    <property type="match status" value="1"/>
</dbReference>
<gene>
    <name evidence="6" type="ORF">HYFRA_00005663</name>
</gene>
<evidence type="ECO:0000313" key="6">
    <source>
        <dbReference type="EMBL" id="CAG8951859.1"/>
    </source>
</evidence>
<dbReference type="PROSITE" id="PS00086">
    <property type="entry name" value="CYTOCHROME_P450"/>
    <property type="match status" value="1"/>
</dbReference>
<keyword evidence="5" id="KW-0472">Membrane</keyword>
<dbReference type="Gene3D" id="3.40.50.1110">
    <property type="entry name" value="SGNH hydrolase"/>
    <property type="match status" value="1"/>
</dbReference>
<evidence type="ECO:0000256" key="1">
    <source>
        <dbReference type="ARBA" id="ARBA00001971"/>
    </source>
</evidence>
<evidence type="ECO:0000313" key="7">
    <source>
        <dbReference type="Proteomes" id="UP000696280"/>
    </source>
</evidence>
<dbReference type="InterPro" id="IPR050121">
    <property type="entry name" value="Cytochrome_P450_monoxygenase"/>
</dbReference>
<evidence type="ECO:0000256" key="2">
    <source>
        <dbReference type="ARBA" id="ARBA00022723"/>
    </source>
</evidence>
<evidence type="ECO:0000256" key="4">
    <source>
        <dbReference type="PIRSR" id="PIRSR602401-1"/>
    </source>
</evidence>
<keyword evidence="4" id="KW-0349">Heme</keyword>
<name>A0A9N9PGK7_9HELO</name>
<dbReference type="PANTHER" id="PTHR24305">
    <property type="entry name" value="CYTOCHROME P450"/>
    <property type="match status" value="1"/>
</dbReference>
<organism evidence="6 7">
    <name type="scientific">Hymenoscyphus fraxineus</name>
    <dbReference type="NCBI Taxonomy" id="746836"/>
    <lineage>
        <taxon>Eukaryota</taxon>
        <taxon>Fungi</taxon>
        <taxon>Dikarya</taxon>
        <taxon>Ascomycota</taxon>
        <taxon>Pezizomycotina</taxon>
        <taxon>Leotiomycetes</taxon>
        <taxon>Helotiales</taxon>
        <taxon>Helotiaceae</taxon>
        <taxon>Hymenoscyphus</taxon>
    </lineage>
</organism>
<dbReference type="GO" id="GO:0005506">
    <property type="term" value="F:iron ion binding"/>
    <property type="evidence" value="ECO:0007669"/>
    <property type="project" value="InterPro"/>
</dbReference>
<feature type="transmembrane region" description="Helical" evidence="5">
    <location>
        <begin position="6"/>
        <end position="28"/>
    </location>
</feature>
<dbReference type="SUPFAM" id="SSF52266">
    <property type="entry name" value="SGNH hydrolase"/>
    <property type="match status" value="1"/>
</dbReference>
<dbReference type="Pfam" id="PF00657">
    <property type="entry name" value="Lipase_GDSL"/>
    <property type="match status" value="1"/>
</dbReference>
<keyword evidence="7" id="KW-1185">Reference proteome</keyword>
<dbReference type="InterPro" id="IPR001128">
    <property type="entry name" value="Cyt_P450"/>
</dbReference>
<dbReference type="PANTHER" id="PTHR24305:SF199">
    <property type="entry name" value="P450, PUTATIVE (EUROFUNG)-RELATED"/>
    <property type="match status" value="1"/>
</dbReference>
<dbReference type="InterPro" id="IPR002401">
    <property type="entry name" value="Cyt_P450_E_grp-I"/>
</dbReference>
<dbReference type="EMBL" id="CAJVRL010000044">
    <property type="protein sequence ID" value="CAG8951859.1"/>
    <property type="molecule type" value="Genomic_DNA"/>
</dbReference>
<keyword evidence="5" id="KW-0812">Transmembrane</keyword>
<dbReference type="CDD" id="cd11058">
    <property type="entry name" value="CYP60B-like"/>
    <property type="match status" value="1"/>
</dbReference>
<feature type="binding site" description="axial binding residue" evidence="4">
    <location>
        <position position="448"/>
    </location>
    <ligand>
        <name>heme</name>
        <dbReference type="ChEBI" id="CHEBI:30413"/>
    </ligand>
    <ligandPart>
        <name>Fe</name>
        <dbReference type="ChEBI" id="CHEBI:18248"/>
    </ligandPart>
</feature>
<dbReference type="InterPro" id="IPR036396">
    <property type="entry name" value="Cyt_P450_sf"/>
</dbReference>
<dbReference type="InterPro" id="IPR017972">
    <property type="entry name" value="Cyt_P450_CS"/>
</dbReference>
<dbReference type="GO" id="GO:0004497">
    <property type="term" value="F:monooxygenase activity"/>
    <property type="evidence" value="ECO:0007669"/>
    <property type="project" value="InterPro"/>
</dbReference>